<feature type="domain" description="Cytochrome b561" evidence="13">
    <location>
        <begin position="1"/>
        <end position="186"/>
    </location>
</feature>
<keyword evidence="15" id="KW-1185">Reference proteome</keyword>
<keyword evidence="7" id="KW-0249">Electron transport</keyword>
<dbReference type="Pfam" id="PF03188">
    <property type="entry name" value="Cytochrom_B561"/>
    <property type="match status" value="1"/>
</dbReference>
<proteinExistence type="predicted"/>
<evidence type="ECO:0000256" key="5">
    <source>
        <dbReference type="ARBA" id="ARBA00022692"/>
    </source>
</evidence>
<keyword evidence="8 12" id="KW-1133">Transmembrane helix</keyword>
<evidence type="ECO:0000256" key="10">
    <source>
        <dbReference type="ARBA" id="ARBA00023136"/>
    </source>
</evidence>
<evidence type="ECO:0000313" key="15">
    <source>
        <dbReference type="Proteomes" id="UP000076154"/>
    </source>
</evidence>
<accession>A0A369KI84</accession>
<keyword evidence="5 12" id="KW-0812">Transmembrane</keyword>
<keyword evidence="10 12" id="KW-0472">Membrane</keyword>
<keyword evidence="3" id="KW-0813">Transport</keyword>
<evidence type="ECO:0000256" key="9">
    <source>
        <dbReference type="ARBA" id="ARBA00023004"/>
    </source>
</evidence>
<dbReference type="GO" id="GO:0140575">
    <property type="term" value="F:transmembrane monodehydroascorbate reductase activity"/>
    <property type="evidence" value="ECO:0007669"/>
    <property type="project" value="InterPro"/>
</dbReference>
<protein>
    <recommendedName>
        <fullName evidence="13">Cytochrome b561 domain-containing protein</fullName>
    </recommendedName>
</protein>
<evidence type="ECO:0000256" key="4">
    <source>
        <dbReference type="ARBA" id="ARBA00022617"/>
    </source>
</evidence>
<feature type="transmembrane region" description="Helical" evidence="12">
    <location>
        <begin position="50"/>
        <end position="72"/>
    </location>
</feature>
<comment type="subcellular location">
    <subcellularLocation>
        <location evidence="2">Membrane</location>
        <topology evidence="2">Multi-pass membrane protein</topology>
    </subcellularLocation>
</comment>
<evidence type="ECO:0000256" key="7">
    <source>
        <dbReference type="ARBA" id="ARBA00022982"/>
    </source>
</evidence>
<dbReference type="InParanoid" id="A0A369KI84"/>
<dbReference type="InterPro" id="IPR045150">
    <property type="entry name" value="CYB561D1/2"/>
</dbReference>
<dbReference type="PANTHER" id="PTHR15422">
    <property type="entry name" value="OS05G0565100 PROTEIN"/>
    <property type="match status" value="1"/>
</dbReference>
<dbReference type="GO" id="GO:0020037">
    <property type="term" value="F:heme binding"/>
    <property type="evidence" value="ECO:0007669"/>
    <property type="project" value="TreeGrafter"/>
</dbReference>
<evidence type="ECO:0000256" key="2">
    <source>
        <dbReference type="ARBA" id="ARBA00004141"/>
    </source>
</evidence>
<comment type="cofactor">
    <cofactor evidence="1">
        <name>heme b</name>
        <dbReference type="ChEBI" id="CHEBI:60344"/>
    </cofactor>
</comment>
<feature type="transmembrane region" description="Helical" evidence="12">
    <location>
        <begin position="20"/>
        <end position="38"/>
    </location>
</feature>
<keyword evidence="6" id="KW-0479">Metal-binding</keyword>
<reference evidence="14" key="1">
    <citation type="submission" date="2018-04" db="EMBL/GenBank/DDBJ databases">
        <title>Whole genome sequencing of Hypsizygus marmoreus.</title>
        <authorList>
            <person name="Choi I.-G."/>
            <person name="Min B."/>
            <person name="Kim J.-G."/>
            <person name="Kim S."/>
            <person name="Oh Y.-L."/>
            <person name="Kong W.-S."/>
            <person name="Park H."/>
            <person name="Jeong J."/>
            <person name="Song E.-S."/>
        </authorList>
    </citation>
    <scope>NUCLEOTIDE SEQUENCE [LARGE SCALE GENOMIC DNA]</scope>
    <source>
        <strain evidence="14">51987-8</strain>
    </source>
</reference>
<dbReference type="GO" id="GO:0046872">
    <property type="term" value="F:metal ion binding"/>
    <property type="evidence" value="ECO:0007669"/>
    <property type="project" value="UniProtKB-KW"/>
</dbReference>
<evidence type="ECO:0000256" key="1">
    <source>
        <dbReference type="ARBA" id="ARBA00001970"/>
    </source>
</evidence>
<evidence type="ECO:0000256" key="8">
    <source>
        <dbReference type="ARBA" id="ARBA00022989"/>
    </source>
</evidence>
<evidence type="ECO:0000256" key="6">
    <source>
        <dbReference type="ARBA" id="ARBA00022723"/>
    </source>
</evidence>
<gene>
    <name evidence="14" type="ORF">Hypma_005765</name>
</gene>
<dbReference type="CDD" id="cd08760">
    <property type="entry name" value="Cyt_b561_FRRS1_like"/>
    <property type="match status" value="1"/>
</dbReference>
<feature type="region of interest" description="Disordered" evidence="11">
    <location>
        <begin position="198"/>
        <end position="218"/>
    </location>
</feature>
<evidence type="ECO:0000259" key="13">
    <source>
        <dbReference type="PROSITE" id="PS50939"/>
    </source>
</evidence>
<dbReference type="AlphaFoldDB" id="A0A369KI84"/>
<dbReference type="PANTHER" id="PTHR15422:SF24">
    <property type="entry name" value="DOMON RELATED DOMAIN-CONTAINING PROTEIN"/>
    <property type="match status" value="1"/>
</dbReference>
<keyword evidence="4" id="KW-0349">Heme</keyword>
<evidence type="ECO:0000256" key="11">
    <source>
        <dbReference type="SAM" id="MobiDB-lite"/>
    </source>
</evidence>
<feature type="transmembrane region" description="Helical" evidence="12">
    <location>
        <begin position="126"/>
        <end position="148"/>
    </location>
</feature>
<dbReference type="SMART" id="SM00665">
    <property type="entry name" value="B561"/>
    <property type="match status" value="1"/>
</dbReference>
<comment type="caution">
    <text evidence="14">The sequence shown here is derived from an EMBL/GenBank/DDBJ whole genome shotgun (WGS) entry which is preliminary data.</text>
</comment>
<feature type="transmembrane region" description="Helical" evidence="12">
    <location>
        <begin position="92"/>
        <end position="114"/>
    </location>
</feature>
<name>A0A369KI84_HYPMA</name>
<dbReference type="InterPro" id="IPR006593">
    <property type="entry name" value="Cyt_b561/ferric_Rdtase_TM"/>
</dbReference>
<dbReference type="EMBL" id="LUEZ02000004">
    <property type="protein sequence ID" value="RDB30646.1"/>
    <property type="molecule type" value="Genomic_DNA"/>
</dbReference>
<sequence length="218" mass="24537">MSTSTPSLPLTDLEKKAKIHAILCTTGFLIFLPIGVLVARYTRTFTNKWWTAHAVIQLLISAPVIFAGWTLGHQTADTLGLGHFIDTHQKTGLSLLVLYVVQLLLGLVVHFLKLPWFRGRRPLQNYVHVLLGLVIFIVAAFQVHYGLYTEWNVALGGLHKVPQSAKNAWLAFIIIFWFLYIAGMAMLPRQVKQEQRAMAERKSDHVALKDSPGKQAEE</sequence>
<dbReference type="STRING" id="39966.A0A369KI84"/>
<dbReference type="Proteomes" id="UP000076154">
    <property type="component" value="Unassembled WGS sequence"/>
</dbReference>
<dbReference type="PROSITE" id="PS50939">
    <property type="entry name" value="CYTOCHROME_B561"/>
    <property type="match status" value="1"/>
</dbReference>
<evidence type="ECO:0000256" key="3">
    <source>
        <dbReference type="ARBA" id="ARBA00022448"/>
    </source>
</evidence>
<evidence type="ECO:0000313" key="14">
    <source>
        <dbReference type="EMBL" id="RDB30646.1"/>
    </source>
</evidence>
<dbReference type="GO" id="GO:0016020">
    <property type="term" value="C:membrane"/>
    <property type="evidence" value="ECO:0007669"/>
    <property type="project" value="UniProtKB-SubCell"/>
</dbReference>
<evidence type="ECO:0000256" key="12">
    <source>
        <dbReference type="SAM" id="Phobius"/>
    </source>
</evidence>
<feature type="transmembrane region" description="Helical" evidence="12">
    <location>
        <begin position="168"/>
        <end position="187"/>
    </location>
</feature>
<keyword evidence="9" id="KW-0408">Iron</keyword>
<dbReference type="Gene3D" id="1.20.120.1770">
    <property type="match status" value="1"/>
</dbReference>
<organism evidence="14 15">
    <name type="scientific">Hypsizygus marmoreus</name>
    <name type="common">White beech mushroom</name>
    <name type="synonym">Agaricus marmoreus</name>
    <dbReference type="NCBI Taxonomy" id="39966"/>
    <lineage>
        <taxon>Eukaryota</taxon>
        <taxon>Fungi</taxon>
        <taxon>Dikarya</taxon>
        <taxon>Basidiomycota</taxon>
        <taxon>Agaricomycotina</taxon>
        <taxon>Agaricomycetes</taxon>
        <taxon>Agaricomycetidae</taxon>
        <taxon>Agaricales</taxon>
        <taxon>Tricholomatineae</taxon>
        <taxon>Lyophyllaceae</taxon>
        <taxon>Hypsizygus</taxon>
    </lineage>
</organism>